<evidence type="ECO:0000256" key="3">
    <source>
        <dbReference type="ARBA" id="ARBA00022692"/>
    </source>
</evidence>
<dbReference type="GO" id="GO:0016413">
    <property type="term" value="F:O-acetyltransferase activity"/>
    <property type="evidence" value="ECO:0007669"/>
    <property type="project" value="TreeGrafter"/>
</dbReference>
<feature type="transmembrane region" description="Helical" evidence="6">
    <location>
        <begin position="210"/>
        <end position="231"/>
    </location>
</feature>
<evidence type="ECO:0000259" key="7">
    <source>
        <dbReference type="Pfam" id="PF01757"/>
    </source>
</evidence>
<evidence type="ECO:0000313" key="8">
    <source>
        <dbReference type="EMBL" id="PWB84802.1"/>
    </source>
</evidence>
<feature type="transmembrane region" description="Helical" evidence="6">
    <location>
        <begin position="181"/>
        <end position="198"/>
    </location>
</feature>
<dbReference type="RefSeq" id="WP_273476360.1">
    <property type="nucleotide sequence ID" value="NZ_CALUOI010000001.1"/>
</dbReference>
<feature type="transmembrane region" description="Helical" evidence="6">
    <location>
        <begin position="150"/>
        <end position="169"/>
    </location>
</feature>
<feature type="transmembrane region" description="Helical" evidence="6">
    <location>
        <begin position="85"/>
        <end position="102"/>
    </location>
</feature>
<feature type="transmembrane region" description="Helical" evidence="6">
    <location>
        <begin position="37"/>
        <end position="64"/>
    </location>
</feature>
<feature type="transmembrane region" description="Helical" evidence="6">
    <location>
        <begin position="12"/>
        <end position="31"/>
    </location>
</feature>
<dbReference type="InterPro" id="IPR002656">
    <property type="entry name" value="Acyl_transf_3_dom"/>
</dbReference>
<evidence type="ECO:0000256" key="6">
    <source>
        <dbReference type="SAM" id="Phobius"/>
    </source>
</evidence>
<comment type="subcellular location">
    <subcellularLocation>
        <location evidence="1">Cell membrane</location>
        <topology evidence="1">Multi-pass membrane protein</topology>
    </subcellularLocation>
</comment>
<dbReference type="PANTHER" id="PTHR40074">
    <property type="entry name" value="O-ACETYLTRANSFERASE WECH"/>
    <property type="match status" value="1"/>
</dbReference>
<organism evidence="8 9">
    <name type="scientific">Methanobrevibacter woesei</name>
    <dbReference type="NCBI Taxonomy" id="190976"/>
    <lineage>
        <taxon>Archaea</taxon>
        <taxon>Methanobacteriati</taxon>
        <taxon>Methanobacteriota</taxon>
        <taxon>Methanomada group</taxon>
        <taxon>Methanobacteria</taxon>
        <taxon>Methanobacteriales</taxon>
        <taxon>Methanobacteriaceae</taxon>
        <taxon>Methanobrevibacter</taxon>
    </lineage>
</organism>
<accession>A0A2U1S5M4</accession>
<name>A0A2U1S5M4_9EURY</name>
<keyword evidence="8" id="KW-0808">Transferase</keyword>
<feature type="domain" description="Acyltransferase 3" evidence="7">
    <location>
        <begin position="9"/>
        <end position="338"/>
    </location>
</feature>
<gene>
    <name evidence="8" type="ORF">MBBWO_15680</name>
</gene>
<dbReference type="GO" id="GO:0005886">
    <property type="term" value="C:plasma membrane"/>
    <property type="evidence" value="ECO:0007669"/>
    <property type="project" value="UniProtKB-SubCell"/>
</dbReference>
<dbReference type="Pfam" id="PF01757">
    <property type="entry name" value="Acyl_transf_3"/>
    <property type="match status" value="1"/>
</dbReference>
<keyword evidence="9" id="KW-1185">Reference proteome</keyword>
<dbReference type="GO" id="GO:0009246">
    <property type="term" value="P:enterobacterial common antigen biosynthetic process"/>
    <property type="evidence" value="ECO:0007669"/>
    <property type="project" value="TreeGrafter"/>
</dbReference>
<dbReference type="EMBL" id="MZGU01000007">
    <property type="protein sequence ID" value="PWB84802.1"/>
    <property type="molecule type" value="Genomic_DNA"/>
</dbReference>
<feature type="transmembrane region" description="Helical" evidence="6">
    <location>
        <begin position="243"/>
        <end position="262"/>
    </location>
</feature>
<keyword evidence="3 6" id="KW-0812">Transmembrane</keyword>
<feature type="transmembrane region" description="Helical" evidence="6">
    <location>
        <begin position="318"/>
        <end position="338"/>
    </location>
</feature>
<evidence type="ECO:0000256" key="1">
    <source>
        <dbReference type="ARBA" id="ARBA00004651"/>
    </source>
</evidence>
<comment type="caution">
    <text evidence="8">The sequence shown here is derived from an EMBL/GenBank/DDBJ whole genome shotgun (WGS) entry which is preliminary data.</text>
</comment>
<protein>
    <submittedName>
        <fullName evidence="8">Acyltransferase family protein</fullName>
    </submittedName>
</protein>
<dbReference type="Proteomes" id="UP000245577">
    <property type="component" value="Unassembled WGS sequence"/>
</dbReference>
<evidence type="ECO:0000256" key="4">
    <source>
        <dbReference type="ARBA" id="ARBA00022989"/>
    </source>
</evidence>
<reference evidence="8 9" key="1">
    <citation type="submission" date="2017-03" db="EMBL/GenBank/DDBJ databases">
        <title>Genome sequence of Methanobrevibacter wosei.</title>
        <authorList>
            <person name="Poehlein A."/>
            <person name="Seedorf H."/>
            <person name="Daniel R."/>
        </authorList>
    </citation>
    <scope>NUCLEOTIDE SEQUENCE [LARGE SCALE GENOMIC DNA]</scope>
    <source>
        <strain evidence="8 9">DSM 11979</strain>
    </source>
</reference>
<keyword evidence="2" id="KW-1003">Cell membrane</keyword>
<keyword evidence="4 6" id="KW-1133">Transmembrane helix</keyword>
<proteinExistence type="predicted"/>
<keyword evidence="5 6" id="KW-0472">Membrane</keyword>
<evidence type="ECO:0000256" key="5">
    <source>
        <dbReference type="ARBA" id="ARBA00023136"/>
    </source>
</evidence>
<feature type="transmembrane region" description="Helical" evidence="6">
    <location>
        <begin position="122"/>
        <end position="143"/>
    </location>
</feature>
<sequence>MEISPKRILYLDEVRSLAIILVVVGHLTRLFSYDFNSWLFCSGFFSLTRVGVPLFFTVSGALLLTRKHVIEEFLKKRFKRVVLPFVFWIITYILIGIIFLNYDLTPTFLMDTAFGVGDYSAIFWFIWSLIGVYLLVPVVSSFIREYKKGAEYLILITVILSLLYTIGFFDYPNMKYNFKVVFYFFPVFGYFILGSYLHNHEFKYSKKKSFGIGALLFIVGILGHFTLIVLKGWGSTALAPIDFFNIFVIAETAGLFIMFKYADVKMIKDSIKPLKQQTLGKAIVLFSSCSFGIYFSHYILLRILFYCTPLSAILKTNAYLWLPVSSIILISVSWALIWTMSKFPLLKIGSGVK</sequence>
<keyword evidence="8" id="KW-0012">Acyltransferase</keyword>
<evidence type="ECO:0000256" key="2">
    <source>
        <dbReference type="ARBA" id="ARBA00022475"/>
    </source>
</evidence>
<dbReference type="AlphaFoldDB" id="A0A2U1S5M4"/>
<feature type="transmembrane region" description="Helical" evidence="6">
    <location>
        <begin position="283"/>
        <end position="306"/>
    </location>
</feature>
<evidence type="ECO:0000313" key="9">
    <source>
        <dbReference type="Proteomes" id="UP000245577"/>
    </source>
</evidence>
<dbReference type="PANTHER" id="PTHR40074:SF2">
    <property type="entry name" value="O-ACETYLTRANSFERASE WECH"/>
    <property type="match status" value="1"/>
</dbReference>